<dbReference type="GeneID" id="93683143"/>
<protein>
    <recommendedName>
        <fullName evidence="4">DUF3953 domain-containing protein</fullName>
    </recommendedName>
</protein>
<evidence type="ECO:0008006" key="4">
    <source>
        <dbReference type="Google" id="ProtNLM"/>
    </source>
</evidence>
<keyword evidence="1" id="KW-0812">Transmembrane</keyword>
<keyword evidence="3" id="KW-1185">Reference proteome</keyword>
<organism evidence="2 3">
    <name type="scientific">Priestia veravalensis</name>
    <dbReference type="NCBI Taxonomy" id="1414648"/>
    <lineage>
        <taxon>Bacteria</taxon>
        <taxon>Bacillati</taxon>
        <taxon>Bacillota</taxon>
        <taxon>Bacilli</taxon>
        <taxon>Bacillales</taxon>
        <taxon>Bacillaceae</taxon>
        <taxon>Priestia</taxon>
    </lineage>
</organism>
<comment type="caution">
    <text evidence="2">The sequence shown here is derived from an EMBL/GenBank/DDBJ whole genome shotgun (WGS) entry which is preliminary data.</text>
</comment>
<keyword evidence="1" id="KW-1133">Transmembrane helix</keyword>
<name>A0A0V8JIP4_9BACI</name>
<dbReference type="Proteomes" id="UP000053681">
    <property type="component" value="Unassembled WGS sequence"/>
</dbReference>
<dbReference type="EMBL" id="LNQP01000060">
    <property type="protein sequence ID" value="KSU86923.1"/>
    <property type="molecule type" value="Genomic_DNA"/>
</dbReference>
<accession>A0A0V8JIP4</accession>
<keyword evidence="1" id="KW-0472">Membrane</keyword>
<sequence>MLVKGLQLLKYAFLIGAVVYGIIAFQNSDSTNYIAYLPYIQLMLSLFLFIEAVLTFKESKLHSAFFLVISVFCFAIYFEV</sequence>
<feature type="transmembrane region" description="Helical" evidence="1">
    <location>
        <begin position="61"/>
        <end position="78"/>
    </location>
</feature>
<evidence type="ECO:0000313" key="2">
    <source>
        <dbReference type="EMBL" id="KSU86923.1"/>
    </source>
</evidence>
<dbReference type="AlphaFoldDB" id="A0A0V8JIP4"/>
<feature type="transmembrane region" description="Helical" evidence="1">
    <location>
        <begin position="33"/>
        <end position="54"/>
    </location>
</feature>
<gene>
    <name evidence="2" type="ORF">AS180_15980</name>
</gene>
<evidence type="ECO:0000313" key="3">
    <source>
        <dbReference type="Proteomes" id="UP000053681"/>
    </source>
</evidence>
<proteinExistence type="predicted"/>
<feature type="transmembrane region" description="Helical" evidence="1">
    <location>
        <begin position="9"/>
        <end position="27"/>
    </location>
</feature>
<evidence type="ECO:0000256" key="1">
    <source>
        <dbReference type="SAM" id="Phobius"/>
    </source>
</evidence>
<reference evidence="2 3" key="1">
    <citation type="submission" date="2015-11" db="EMBL/GenBank/DDBJ databases">
        <title>Bacillus caseinolyticus sp nov.</title>
        <authorList>
            <person name="Dastager S.G."/>
            <person name="Mawlankar R."/>
        </authorList>
    </citation>
    <scope>NUCLEOTIDE SEQUENCE [LARGE SCALE GENOMIC DNA]</scope>
    <source>
        <strain evidence="2 3">SGD-V-76</strain>
    </source>
</reference>
<dbReference type="RefSeq" id="WP_025911407.1">
    <property type="nucleotide sequence ID" value="NZ_KQ758675.1"/>
</dbReference>